<dbReference type="Gene3D" id="3.30.420.10">
    <property type="entry name" value="Ribonuclease H-like superfamily/Ribonuclease H"/>
    <property type="match status" value="1"/>
</dbReference>
<proteinExistence type="predicted"/>
<dbReference type="InterPro" id="IPR036397">
    <property type="entry name" value="RNaseH_sf"/>
</dbReference>
<evidence type="ECO:0000313" key="2">
    <source>
        <dbReference type="Proteomes" id="UP001596016"/>
    </source>
</evidence>
<reference evidence="2" key="1">
    <citation type="journal article" date="2019" name="Int. J. Syst. Evol. Microbiol.">
        <title>The Global Catalogue of Microorganisms (GCM) 10K type strain sequencing project: providing services to taxonomists for standard genome sequencing and annotation.</title>
        <authorList>
            <consortium name="The Broad Institute Genomics Platform"/>
            <consortium name="The Broad Institute Genome Sequencing Center for Infectious Disease"/>
            <person name="Wu L."/>
            <person name="Ma J."/>
        </authorList>
    </citation>
    <scope>NUCLEOTIDE SEQUENCE [LARGE SCALE GENOMIC DNA]</scope>
    <source>
        <strain evidence="2">CGMCC 4.1415</strain>
    </source>
</reference>
<comment type="caution">
    <text evidence="1">The sequence shown here is derived from an EMBL/GenBank/DDBJ whole genome shotgun (WGS) entry which is preliminary data.</text>
</comment>
<protein>
    <recommendedName>
        <fullName evidence="3">Piwi domain-containing protein</fullName>
    </recommendedName>
</protein>
<evidence type="ECO:0000313" key="1">
    <source>
        <dbReference type="EMBL" id="MFC5386852.1"/>
    </source>
</evidence>
<dbReference type="InterPro" id="IPR012337">
    <property type="entry name" value="RNaseH-like_sf"/>
</dbReference>
<gene>
    <name evidence="1" type="ORF">ACFPLB_12860</name>
</gene>
<organism evidence="1 2">
    <name type="scientific">Aquamicrobium segne</name>
    <dbReference type="NCBI Taxonomy" id="469547"/>
    <lineage>
        <taxon>Bacteria</taxon>
        <taxon>Pseudomonadati</taxon>
        <taxon>Pseudomonadota</taxon>
        <taxon>Alphaproteobacteria</taxon>
        <taxon>Hyphomicrobiales</taxon>
        <taxon>Phyllobacteriaceae</taxon>
        <taxon>Aquamicrobium</taxon>
    </lineage>
</organism>
<accession>A0ABW0GZA9</accession>
<dbReference type="EMBL" id="JBHSLL010000045">
    <property type="protein sequence ID" value="MFC5386852.1"/>
    <property type="molecule type" value="Genomic_DNA"/>
</dbReference>
<keyword evidence="2" id="KW-1185">Reference proteome</keyword>
<dbReference type="CDD" id="cd04659">
    <property type="entry name" value="Piwi_piwi-like_ProArk"/>
    <property type="match status" value="1"/>
</dbReference>
<dbReference type="Proteomes" id="UP001596016">
    <property type="component" value="Unassembled WGS sequence"/>
</dbReference>
<dbReference type="RefSeq" id="WP_378230231.1">
    <property type="nucleotide sequence ID" value="NZ_JBHSLL010000045.1"/>
</dbReference>
<dbReference type="SUPFAM" id="SSF53098">
    <property type="entry name" value="Ribonuclease H-like"/>
    <property type="match status" value="1"/>
</dbReference>
<sequence length="504" mass="56605">MKGWRLVHIDEPQLAFGFGQKAEHPKDGLFLFGPPASNQNPARMDIGIIGTTRAAAIYESWVQSIQTTIAEPEKGKPENKMMWPGFQAIFGIPWPAKPFAFCQIDGTELSRRIRGADRHEAIYKAVDLYEEALRRYMREEEARPQLWYAIVPEEVFRYGRPQSSVPRDIREPAKGGLGKRVAQRILREGSLFPEEVEAAAIYEYELNFHNQLKARLLETKQVIQVVRETTLAPLLVEEDSRRSLQDPASVAWNLATTSFYKSGGRPWRIADVREDVCYVGLVYKRIENAKGRDNACCGAQMFLSSGDGVVFKGAVGPWYSQTNDQFQLSREKAAELMDMVVKAYHEMHGRPPAELFIHGQAAFGDDEWAGFSSTVPEGTKLVGVRIKRQTEIKLFRFGDRPVLRGTAMIAGTRKAYLWSAGFTPRLNTYPGREVPNPLTVDIVRGEADMELVLADLLALTKLNFNNAGFSDGLPVTLRFADLVGEILTAGPTDNTPPLPFKYYI</sequence>
<name>A0ABW0GZA9_9HYPH</name>
<evidence type="ECO:0008006" key="3">
    <source>
        <dbReference type="Google" id="ProtNLM"/>
    </source>
</evidence>